<sequence>MSLFCKRKSTVKPIIQQFSVLFSCFSYEIFLRHLYKRNLN</sequence>
<dbReference type="HOGENOM" id="CLU_3289893_0_0_9"/>
<accession>U2PUN8</accession>
<protein>
    <recommendedName>
        <fullName evidence="3">Lipoprotein</fullName>
    </recommendedName>
</protein>
<keyword evidence="2" id="KW-1185">Reference proteome</keyword>
<dbReference type="PROSITE" id="PS51257">
    <property type="entry name" value="PROKAR_LIPOPROTEIN"/>
    <property type="match status" value="1"/>
</dbReference>
<evidence type="ECO:0000313" key="2">
    <source>
        <dbReference type="Proteomes" id="UP000016608"/>
    </source>
</evidence>
<name>U2PUN8_EUBRA</name>
<proteinExistence type="predicted"/>
<dbReference type="AlphaFoldDB" id="U2PUN8"/>
<dbReference type="EMBL" id="AWVJ01000086">
    <property type="protein sequence ID" value="ERK47459.1"/>
    <property type="molecule type" value="Genomic_DNA"/>
</dbReference>
<reference evidence="1 2" key="1">
    <citation type="submission" date="2013-06" db="EMBL/GenBank/DDBJ databases">
        <authorList>
            <person name="Weinstock G."/>
            <person name="Sodergren E."/>
            <person name="Lobos E.A."/>
            <person name="Fulton L."/>
            <person name="Fulton R."/>
            <person name="Courtney L."/>
            <person name="Fronick C."/>
            <person name="O'Laughlin M."/>
            <person name="Godfrey J."/>
            <person name="Wilson R.M."/>
            <person name="Miner T."/>
            <person name="Farmer C."/>
            <person name="Delehaunty K."/>
            <person name="Cordes M."/>
            <person name="Minx P."/>
            <person name="Tomlinson C."/>
            <person name="Chen J."/>
            <person name="Wollam A."/>
            <person name="Pepin K.H."/>
            <person name="Bhonagiri V."/>
            <person name="Zhang X."/>
            <person name="Warren W."/>
            <person name="Mitreva M."/>
            <person name="Mardis E.R."/>
            <person name="Wilson R.K."/>
        </authorList>
    </citation>
    <scope>NUCLEOTIDE SEQUENCE [LARGE SCALE GENOMIC DNA]</scope>
    <source>
        <strain evidence="1 2">ATCC 29099</strain>
    </source>
</reference>
<dbReference type="Proteomes" id="UP000016608">
    <property type="component" value="Unassembled WGS sequence"/>
</dbReference>
<gene>
    <name evidence="1" type="ORF">HMPREF0373_01299</name>
</gene>
<evidence type="ECO:0008006" key="3">
    <source>
        <dbReference type="Google" id="ProtNLM"/>
    </source>
</evidence>
<organism evidence="1 2">
    <name type="scientific">Eubacterium ramulus ATCC 29099</name>
    <dbReference type="NCBI Taxonomy" id="1256908"/>
    <lineage>
        <taxon>Bacteria</taxon>
        <taxon>Bacillati</taxon>
        <taxon>Bacillota</taxon>
        <taxon>Clostridia</taxon>
        <taxon>Eubacteriales</taxon>
        <taxon>Eubacteriaceae</taxon>
        <taxon>Eubacterium</taxon>
    </lineage>
</organism>
<evidence type="ECO:0000313" key="1">
    <source>
        <dbReference type="EMBL" id="ERK47459.1"/>
    </source>
</evidence>
<comment type="caution">
    <text evidence="1">The sequence shown here is derived from an EMBL/GenBank/DDBJ whole genome shotgun (WGS) entry which is preliminary data.</text>
</comment>